<dbReference type="Gene3D" id="3.40.630.10">
    <property type="entry name" value="Zn peptidases"/>
    <property type="match status" value="1"/>
</dbReference>
<keyword evidence="4" id="KW-0862">Zinc</keyword>
<dbReference type="GO" id="GO:0016788">
    <property type="term" value="F:hydrolase activity, acting on ester bonds"/>
    <property type="evidence" value="ECO:0007669"/>
    <property type="project" value="InterPro"/>
</dbReference>
<dbReference type="OrthoDB" id="9782876at2"/>
<dbReference type="RefSeq" id="WP_101517601.1">
    <property type="nucleotide sequence ID" value="NZ_PKUS01000005.1"/>
</dbReference>
<feature type="chain" id="PRO_5014840406" evidence="6">
    <location>
        <begin position="21"/>
        <end position="437"/>
    </location>
</feature>
<keyword evidence="6" id="KW-0732">Signal</keyword>
<organism evidence="8 9">
    <name type="scientific">Pseudohalioglobus lutimaris</name>
    <dbReference type="NCBI Taxonomy" id="1737061"/>
    <lineage>
        <taxon>Bacteria</taxon>
        <taxon>Pseudomonadati</taxon>
        <taxon>Pseudomonadota</taxon>
        <taxon>Gammaproteobacteria</taxon>
        <taxon>Cellvibrionales</taxon>
        <taxon>Halieaceae</taxon>
        <taxon>Pseudohalioglobus</taxon>
    </lineage>
</organism>
<reference evidence="8 9" key="1">
    <citation type="submission" date="2018-01" db="EMBL/GenBank/DDBJ databases">
        <title>The draft genome sequence of Halioglobus lutimaris HF004.</title>
        <authorList>
            <person name="Du Z.-J."/>
            <person name="Shi M.-J."/>
        </authorList>
    </citation>
    <scope>NUCLEOTIDE SEQUENCE [LARGE SCALE GENOMIC DNA]</scope>
    <source>
        <strain evidence="8 9">HF004</strain>
    </source>
</reference>
<comment type="cofactor">
    <cofactor evidence="1">
        <name>Zn(2+)</name>
        <dbReference type="ChEBI" id="CHEBI:29105"/>
    </cofactor>
</comment>
<evidence type="ECO:0000256" key="2">
    <source>
        <dbReference type="ARBA" id="ARBA00022723"/>
    </source>
</evidence>
<dbReference type="Pfam" id="PF24827">
    <property type="entry name" value="AstE_AspA_cat"/>
    <property type="match status" value="1"/>
</dbReference>
<keyword evidence="9" id="KW-1185">Reference proteome</keyword>
<dbReference type="GO" id="GO:0046872">
    <property type="term" value="F:metal ion binding"/>
    <property type="evidence" value="ECO:0007669"/>
    <property type="project" value="UniProtKB-KW"/>
</dbReference>
<comment type="caution">
    <text evidence="8">The sequence shown here is derived from an EMBL/GenBank/DDBJ whole genome shotgun (WGS) entry which is preliminary data.</text>
</comment>
<proteinExistence type="predicted"/>
<feature type="domain" description="Succinylglutamate desuccinylase/Aspartoacylase catalytic" evidence="7">
    <location>
        <begin position="133"/>
        <end position="312"/>
    </location>
</feature>
<dbReference type="PANTHER" id="PTHR37326">
    <property type="entry name" value="BLL3975 PROTEIN"/>
    <property type="match status" value="1"/>
</dbReference>
<evidence type="ECO:0000256" key="1">
    <source>
        <dbReference type="ARBA" id="ARBA00001947"/>
    </source>
</evidence>
<feature type="signal peptide" evidence="6">
    <location>
        <begin position="1"/>
        <end position="20"/>
    </location>
</feature>
<gene>
    <name evidence="8" type="ORF">C0039_06350</name>
</gene>
<evidence type="ECO:0000313" key="8">
    <source>
        <dbReference type="EMBL" id="PLW69627.1"/>
    </source>
</evidence>
<dbReference type="CDD" id="cd06251">
    <property type="entry name" value="M14_ASTE_ASPA-like"/>
    <property type="match status" value="1"/>
</dbReference>
<sequence length="437" mass="46623">MRPVCLVLAIGACLAPGALAADPAPPATIPEAKSVDLDQPVSAEALMESASTQRAANTTPPDVQTEAHYHSGPLENEIIYPQSLPEMSAANPLLLLGAKVPPGTATRLAWSPSQSFEGIAVPTPVLVVNGAQDGPTLCLTAAIHGDELNGIEIVRRVLYNLDAQALSGAVIGVPIVNLQGFRRGSRYLTDRRDLNRHFPGNPGGSSAARIAHSFFNDVVTHCDALVDLHTGSFHRTNLPQLRANLKDPAILSMTHGFGSTVVMHSEGSPGTLRRAAAEHGIPTVTVEAGAPMRLEEDSVNQGVMGIETLLGHMKMMKRFRFWGNPEPVYYESSWVRADQGGILLNSVELGQTVSFGELLGTVTDPITNMRVDIRAPHAGRILGMALNQVVLPGFAAYRIGTQTTKKPDELEDNEHLSADDDVAEQDVDVSEDDALAE</sequence>
<evidence type="ECO:0000256" key="3">
    <source>
        <dbReference type="ARBA" id="ARBA00022801"/>
    </source>
</evidence>
<dbReference type="SUPFAM" id="SSF53187">
    <property type="entry name" value="Zn-dependent exopeptidases"/>
    <property type="match status" value="1"/>
</dbReference>
<dbReference type="InterPro" id="IPR055438">
    <property type="entry name" value="AstE_AspA_cat"/>
</dbReference>
<evidence type="ECO:0000256" key="4">
    <source>
        <dbReference type="ARBA" id="ARBA00022833"/>
    </source>
</evidence>
<dbReference type="EMBL" id="PKUS01000005">
    <property type="protein sequence ID" value="PLW69627.1"/>
    <property type="molecule type" value="Genomic_DNA"/>
</dbReference>
<dbReference type="AlphaFoldDB" id="A0A2N5X568"/>
<evidence type="ECO:0000313" key="9">
    <source>
        <dbReference type="Proteomes" id="UP000235005"/>
    </source>
</evidence>
<dbReference type="Proteomes" id="UP000235005">
    <property type="component" value="Unassembled WGS sequence"/>
</dbReference>
<keyword evidence="2" id="KW-0479">Metal-binding</keyword>
<keyword evidence="3" id="KW-0378">Hydrolase</keyword>
<dbReference type="InterPro" id="IPR053138">
    <property type="entry name" value="N-alpha-Ac-DABA_deacetylase"/>
</dbReference>
<dbReference type="PANTHER" id="PTHR37326:SF2">
    <property type="entry name" value="SUCCINYLGLUTAMATE DESUCCINYLASE_ASPARTOACYLASE FAMILY PROTEIN"/>
    <property type="match status" value="1"/>
</dbReference>
<feature type="region of interest" description="Disordered" evidence="5">
    <location>
        <begin position="404"/>
        <end position="437"/>
    </location>
</feature>
<accession>A0A2N5X568</accession>
<feature type="compositionally biased region" description="Basic and acidic residues" evidence="5">
    <location>
        <begin position="405"/>
        <end position="418"/>
    </location>
</feature>
<evidence type="ECO:0000259" key="7">
    <source>
        <dbReference type="Pfam" id="PF24827"/>
    </source>
</evidence>
<name>A0A2N5X568_9GAMM</name>
<feature type="compositionally biased region" description="Acidic residues" evidence="5">
    <location>
        <begin position="419"/>
        <end position="437"/>
    </location>
</feature>
<evidence type="ECO:0000256" key="6">
    <source>
        <dbReference type="SAM" id="SignalP"/>
    </source>
</evidence>
<evidence type="ECO:0000256" key="5">
    <source>
        <dbReference type="SAM" id="MobiDB-lite"/>
    </source>
</evidence>
<protein>
    <submittedName>
        <fullName evidence="8">Succinylglutamate desuccinylase</fullName>
    </submittedName>
</protein>